<dbReference type="Proteomes" id="UP001432322">
    <property type="component" value="Unassembled WGS sequence"/>
</dbReference>
<keyword evidence="2" id="KW-1185">Reference proteome</keyword>
<dbReference type="EMBL" id="BTSY01000005">
    <property type="protein sequence ID" value="GMT30665.1"/>
    <property type="molecule type" value="Genomic_DNA"/>
</dbReference>
<dbReference type="PANTHER" id="PTHR47022:SF1">
    <property type="entry name" value="BTB AND MATH DOMAIN-CONTAINING PROTEIN 36-RELATED"/>
    <property type="match status" value="1"/>
</dbReference>
<sequence>MKQLISMKAATDQSESYLTTTAKYDTLSKLKFADQFRLNLLRDHCLLLYTTFDQIKTLKTTTEYRCFSDSMKAAICDRMMEF</sequence>
<gene>
    <name evidence="1" type="ORF">PFISCL1PPCAC_21962</name>
</gene>
<protein>
    <submittedName>
        <fullName evidence="1">Uncharacterized protein</fullName>
    </submittedName>
</protein>
<proteinExistence type="predicted"/>
<dbReference type="AlphaFoldDB" id="A0AAV5WG69"/>
<evidence type="ECO:0000313" key="2">
    <source>
        <dbReference type="Proteomes" id="UP001432322"/>
    </source>
</evidence>
<reference evidence="1" key="1">
    <citation type="submission" date="2023-10" db="EMBL/GenBank/DDBJ databases">
        <title>Genome assembly of Pristionchus species.</title>
        <authorList>
            <person name="Yoshida K."/>
            <person name="Sommer R.J."/>
        </authorList>
    </citation>
    <scope>NUCLEOTIDE SEQUENCE</scope>
    <source>
        <strain evidence="1">RS5133</strain>
    </source>
</reference>
<organism evidence="1 2">
    <name type="scientific">Pristionchus fissidentatus</name>
    <dbReference type="NCBI Taxonomy" id="1538716"/>
    <lineage>
        <taxon>Eukaryota</taxon>
        <taxon>Metazoa</taxon>
        <taxon>Ecdysozoa</taxon>
        <taxon>Nematoda</taxon>
        <taxon>Chromadorea</taxon>
        <taxon>Rhabditida</taxon>
        <taxon>Rhabditina</taxon>
        <taxon>Diplogasteromorpha</taxon>
        <taxon>Diplogasteroidea</taxon>
        <taxon>Neodiplogasteridae</taxon>
        <taxon>Pristionchus</taxon>
    </lineage>
</organism>
<name>A0AAV5WG69_9BILA</name>
<accession>A0AAV5WG69</accession>
<dbReference type="PANTHER" id="PTHR47022">
    <property type="entry name" value="BTB AND MATH DOMAIN-CONTAINING PROTEIN 36-RELATED"/>
    <property type="match status" value="1"/>
</dbReference>
<evidence type="ECO:0000313" key="1">
    <source>
        <dbReference type="EMBL" id="GMT30665.1"/>
    </source>
</evidence>
<comment type="caution">
    <text evidence="1">The sequence shown here is derived from an EMBL/GenBank/DDBJ whole genome shotgun (WGS) entry which is preliminary data.</text>
</comment>